<sequence length="109" mass="11600">MDGKSTCSRSRAVPPHSRREQAEVRRLETPVAPVEGSEVRGGDCFRCLLLEWRGSVVGVRGGRLAGKAEGPEVNMGCLYKDWSRGEGGGGGSANGSGCREKPVRSNVNQ</sequence>
<keyword evidence="3" id="KW-1185">Reference proteome</keyword>
<accession>A0AAV2JL57</accession>
<feature type="compositionally biased region" description="Basic and acidic residues" evidence="1">
    <location>
        <begin position="17"/>
        <end position="28"/>
    </location>
</feature>
<dbReference type="AlphaFoldDB" id="A0AAV2JL57"/>
<dbReference type="EMBL" id="OZ035834">
    <property type="protein sequence ID" value="CAL1576480.1"/>
    <property type="molecule type" value="Genomic_DNA"/>
</dbReference>
<name>A0AAV2JL57_KNICA</name>
<gene>
    <name evidence="2" type="ORF">KC01_LOCUS7912</name>
</gene>
<protein>
    <submittedName>
        <fullName evidence="2">Uncharacterized protein</fullName>
    </submittedName>
</protein>
<organism evidence="2 3">
    <name type="scientific">Knipowitschia caucasica</name>
    <name type="common">Caucasian dwarf goby</name>
    <name type="synonym">Pomatoschistus caucasicus</name>
    <dbReference type="NCBI Taxonomy" id="637954"/>
    <lineage>
        <taxon>Eukaryota</taxon>
        <taxon>Metazoa</taxon>
        <taxon>Chordata</taxon>
        <taxon>Craniata</taxon>
        <taxon>Vertebrata</taxon>
        <taxon>Euteleostomi</taxon>
        <taxon>Actinopterygii</taxon>
        <taxon>Neopterygii</taxon>
        <taxon>Teleostei</taxon>
        <taxon>Neoteleostei</taxon>
        <taxon>Acanthomorphata</taxon>
        <taxon>Gobiaria</taxon>
        <taxon>Gobiiformes</taxon>
        <taxon>Gobioidei</taxon>
        <taxon>Gobiidae</taxon>
        <taxon>Gobiinae</taxon>
        <taxon>Knipowitschia</taxon>
    </lineage>
</organism>
<dbReference type="Proteomes" id="UP001497482">
    <property type="component" value="Chromosome 12"/>
</dbReference>
<reference evidence="2 3" key="1">
    <citation type="submission" date="2024-04" db="EMBL/GenBank/DDBJ databases">
        <authorList>
            <person name="Waldvogel A.-M."/>
            <person name="Schoenle A."/>
        </authorList>
    </citation>
    <scope>NUCLEOTIDE SEQUENCE [LARGE SCALE GENOMIC DNA]</scope>
</reference>
<evidence type="ECO:0000313" key="2">
    <source>
        <dbReference type="EMBL" id="CAL1576480.1"/>
    </source>
</evidence>
<feature type="region of interest" description="Disordered" evidence="1">
    <location>
        <begin position="1"/>
        <end position="39"/>
    </location>
</feature>
<feature type="region of interest" description="Disordered" evidence="1">
    <location>
        <begin position="87"/>
        <end position="109"/>
    </location>
</feature>
<evidence type="ECO:0000313" key="3">
    <source>
        <dbReference type="Proteomes" id="UP001497482"/>
    </source>
</evidence>
<evidence type="ECO:0000256" key="1">
    <source>
        <dbReference type="SAM" id="MobiDB-lite"/>
    </source>
</evidence>
<proteinExistence type="predicted"/>